<organism evidence="2 3">
    <name type="scientific">Oxytricha trifallax</name>
    <dbReference type="NCBI Taxonomy" id="1172189"/>
    <lineage>
        <taxon>Eukaryota</taxon>
        <taxon>Sar</taxon>
        <taxon>Alveolata</taxon>
        <taxon>Ciliophora</taxon>
        <taxon>Intramacronucleata</taxon>
        <taxon>Spirotrichea</taxon>
        <taxon>Stichotrichia</taxon>
        <taxon>Sporadotrichida</taxon>
        <taxon>Oxytrichidae</taxon>
        <taxon>Oxytrichinae</taxon>
        <taxon>Oxytricha</taxon>
    </lineage>
</organism>
<protein>
    <submittedName>
        <fullName evidence="2">Uncharacterized protein</fullName>
    </submittedName>
</protein>
<feature type="region of interest" description="Disordered" evidence="1">
    <location>
        <begin position="1"/>
        <end position="23"/>
    </location>
</feature>
<gene>
    <name evidence="2" type="ORF">OXYTRIMIC_403</name>
</gene>
<dbReference type="Proteomes" id="UP000053232">
    <property type="component" value="Unassembled WGS sequence"/>
</dbReference>
<dbReference type="AlphaFoldDB" id="A0A073IAQ4"/>
<dbReference type="EMBL" id="ARYC01018611">
    <property type="protein sequence ID" value="KEJ82482.1"/>
    <property type="molecule type" value="Genomic_DNA"/>
</dbReference>
<proteinExistence type="predicted"/>
<feature type="compositionally biased region" description="Polar residues" evidence="1">
    <location>
        <begin position="1"/>
        <end position="22"/>
    </location>
</feature>
<feature type="region of interest" description="Disordered" evidence="1">
    <location>
        <begin position="63"/>
        <end position="85"/>
    </location>
</feature>
<accession>A0A073IAQ4</accession>
<evidence type="ECO:0000256" key="1">
    <source>
        <dbReference type="SAM" id="MobiDB-lite"/>
    </source>
</evidence>
<sequence length="151" mass="17137">MKSNNQRKASSAQKHNSQTEQPVNIDKFELKIVIQNVSGGGDAMSDCNIRDIYEGARIIYNRKQSDDSDKVNDSESNKCDVDRKGSLTKSMNNQRNFSDQNCKIMKRVTKFMQDNLIISGTPATTEKQKKAQLIEAMTIFIDNLCDLRIQI</sequence>
<name>A0A073IAQ4_9SPIT</name>
<reference evidence="3" key="1">
    <citation type="journal article" date="2014" name="Cell">
        <title>The Architecture of a Scrambled Genome Reveals Massive Levels of Genomic Rearrangement during Development.</title>
        <authorList>
            <person name="Chen X."/>
            <person name="Bracht J.R."/>
            <person name="Goldman A.D."/>
            <person name="Dolzhenko E."/>
            <person name="Clay D.M."/>
            <person name="Swart E.C."/>
            <person name="Perlman D.H."/>
            <person name="Doak T.G."/>
            <person name="Stuart A."/>
            <person name="Amemiya C.T."/>
            <person name="Sebra R.P."/>
            <person name="Landweber L.F."/>
        </authorList>
    </citation>
    <scope>NUCLEOTIDE SEQUENCE [LARGE SCALE GENOMIC DNA]</scope>
    <source>
        <strain evidence="3">JRB310</strain>
    </source>
</reference>
<evidence type="ECO:0000313" key="3">
    <source>
        <dbReference type="Proteomes" id="UP000053232"/>
    </source>
</evidence>
<evidence type="ECO:0000313" key="2">
    <source>
        <dbReference type="EMBL" id="KEJ82482.1"/>
    </source>
</evidence>
<comment type="caution">
    <text evidence="2">The sequence shown here is derived from an EMBL/GenBank/DDBJ whole genome shotgun (WGS) entry which is preliminary data.</text>
</comment>
<keyword evidence="3" id="KW-1185">Reference proteome</keyword>